<organism evidence="2 3">
    <name type="scientific">Pseudonocardia charpentierae</name>
    <dbReference type="NCBI Taxonomy" id="3075545"/>
    <lineage>
        <taxon>Bacteria</taxon>
        <taxon>Bacillati</taxon>
        <taxon>Actinomycetota</taxon>
        <taxon>Actinomycetes</taxon>
        <taxon>Pseudonocardiales</taxon>
        <taxon>Pseudonocardiaceae</taxon>
        <taxon>Pseudonocardia</taxon>
    </lineage>
</organism>
<dbReference type="RefSeq" id="WP_311560577.1">
    <property type="nucleotide sequence ID" value="NZ_JAVREJ010000074.1"/>
</dbReference>
<dbReference type="SUPFAM" id="SSF52091">
    <property type="entry name" value="SpoIIaa-like"/>
    <property type="match status" value="1"/>
</dbReference>
<dbReference type="Proteomes" id="UP001183202">
    <property type="component" value="Unassembled WGS sequence"/>
</dbReference>
<protein>
    <submittedName>
        <fullName evidence="2">MEDS domain-containing protein</fullName>
    </submittedName>
</protein>
<dbReference type="PROSITE" id="PS50801">
    <property type="entry name" value="STAS"/>
    <property type="match status" value="1"/>
</dbReference>
<proteinExistence type="predicted"/>
<evidence type="ECO:0000313" key="2">
    <source>
        <dbReference type="EMBL" id="MDT0354069.1"/>
    </source>
</evidence>
<comment type="caution">
    <text evidence="2">The sequence shown here is derived from an EMBL/GenBank/DDBJ whole genome shotgun (WGS) entry which is preliminary data.</text>
</comment>
<feature type="domain" description="STAS" evidence="1">
    <location>
        <begin position="196"/>
        <end position="280"/>
    </location>
</feature>
<evidence type="ECO:0000313" key="3">
    <source>
        <dbReference type="Proteomes" id="UP001183202"/>
    </source>
</evidence>
<name>A0ABU2NN59_9PSEU</name>
<keyword evidence="3" id="KW-1185">Reference proteome</keyword>
<gene>
    <name evidence="2" type="ORF">RM445_31850</name>
</gene>
<dbReference type="EMBL" id="JAVREJ010000074">
    <property type="protein sequence ID" value="MDT0354069.1"/>
    <property type="molecule type" value="Genomic_DNA"/>
</dbReference>
<dbReference type="CDD" id="cd07043">
    <property type="entry name" value="STAS_anti-anti-sigma_factors"/>
    <property type="match status" value="1"/>
</dbReference>
<accession>A0ABU2NN59</accession>
<dbReference type="Pfam" id="PF14417">
    <property type="entry name" value="MEDS"/>
    <property type="match status" value="1"/>
</dbReference>
<dbReference type="InterPro" id="IPR025847">
    <property type="entry name" value="MEDS_domain"/>
</dbReference>
<dbReference type="Gene3D" id="3.30.750.24">
    <property type="entry name" value="STAS domain"/>
    <property type="match status" value="1"/>
</dbReference>
<reference evidence="3" key="1">
    <citation type="submission" date="2023-07" db="EMBL/GenBank/DDBJ databases">
        <title>30 novel species of actinomycetes from the DSMZ collection.</title>
        <authorList>
            <person name="Nouioui I."/>
        </authorList>
    </citation>
    <scope>NUCLEOTIDE SEQUENCE [LARGE SCALE GENOMIC DNA]</scope>
    <source>
        <strain evidence="3">DSM 45834</strain>
    </source>
</reference>
<dbReference type="InterPro" id="IPR002645">
    <property type="entry name" value="STAS_dom"/>
</dbReference>
<evidence type="ECO:0000259" key="1">
    <source>
        <dbReference type="PROSITE" id="PS50801"/>
    </source>
</evidence>
<dbReference type="InterPro" id="IPR036513">
    <property type="entry name" value="STAS_dom_sf"/>
</dbReference>
<sequence length="280" mass="30010">MNEPWVAWSPIGRSIGDHVCWPFRGRDAVTAVARPYVAEGLDRGERVTYVGEGDPSKLRHDLDGVPDLNEHLERGRLELVPVATLPASDPSVHPAAEVPVLAEMTTQALDAGYAGLRMFTDGTSRARDPARRAQLVGYEHLIDRFCLGHALTMLCAYDAVALRNSAVAELVCVHALAHGGLSPFQVHATSGADAALAGEVDVFCLDQLEQALERIGVGASGGKVVIDAADLKFIDIRGLLTLDRHAIGTETTVVLRSPPAVVTRLLRLVDLIALQVEGRP</sequence>